<name>A0ABQ1T512_9GAMM</name>
<evidence type="ECO:0000313" key="1">
    <source>
        <dbReference type="EMBL" id="GGE83985.1"/>
    </source>
</evidence>
<dbReference type="Proteomes" id="UP000606498">
    <property type="component" value="Unassembled WGS sequence"/>
</dbReference>
<organism evidence="1 2">
    <name type="scientific">Shewanella carassii</name>
    <dbReference type="NCBI Taxonomy" id="1987584"/>
    <lineage>
        <taxon>Bacteria</taxon>
        <taxon>Pseudomonadati</taxon>
        <taxon>Pseudomonadota</taxon>
        <taxon>Gammaproteobacteria</taxon>
        <taxon>Alteromonadales</taxon>
        <taxon>Shewanellaceae</taxon>
        <taxon>Shewanella</taxon>
    </lineage>
</organism>
<protein>
    <submittedName>
        <fullName evidence="1">Uncharacterized protein</fullName>
    </submittedName>
</protein>
<comment type="caution">
    <text evidence="1">The sequence shown here is derived from an EMBL/GenBank/DDBJ whole genome shotgun (WGS) entry which is preliminary data.</text>
</comment>
<evidence type="ECO:0000313" key="2">
    <source>
        <dbReference type="Proteomes" id="UP000606498"/>
    </source>
</evidence>
<dbReference type="RefSeq" id="WP_186298667.1">
    <property type="nucleotide sequence ID" value="NZ_BMKO01000006.1"/>
</dbReference>
<sequence length="85" mass="9695">MPISTRFFKDPAKGRQYIEELAKQCGCNAVLGLEFERKTFSEGNYRFTGHAFKGELALAAERQLQQRIQAAEQDFGPIQKVLWVS</sequence>
<dbReference type="EMBL" id="BMKO01000006">
    <property type="protein sequence ID" value="GGE83985.1"/>
    <property type="molecule type" value="Genomic_DNA"/>
</dbReference>
<reference evidence="2" key="1">
    <citation type="journal article" date="2019" name="Int. J. Syst. Evol. Microbiol.">
        <title>The Global Catalogue of Microorganisms (GCM) 10K type strain sequencing project: providing services to taxonomists for standard genome sequencing and annotation.</title>
        <authorList>
            <consortium name="The Broad Institute Genomics Platform"/>
            <consortium name="The Broad Institute Genome Sequencing Center for Infectious Disease"/>
            <person name="Wu L."/>
            <person name="Ma J."/>
        </authorList>
    </citation>
    <scope>NUCLEOTIDE SEQUENCE [LARGE SCALE GENOMIC DNA]</scope>
    <source>
        <strain evidence="2">CGMCC 1.16033</strain>
    </source>
</reference>
<keyword evidence="2" id="KW-1185">Reference proteome</keyword>
<gene>
    <name evidence="1" type="ORF">GCM10011520_25540</name>
</gene>
<proteinExistence type="predicted"/>
<accession>A0ABQ1T512</accession>